<dbReference type="InterPro" id="IPR014564">
    <property type="entry name" value="UCP031503_TM"/>
</dbReference>
<keyword evidence="3" id="KW-1185">Reference proteome</keyword>
<feature type="transmembrane region" description="Helical" evidence="1">
    <location>
        <begin position="223"/>
        <end position="248"/>
    </location>
</feature>
<name>A0ABY8UW02_9BACI</name>
<dbReference type="PIRSF" id="PIRSF031503">
    <property type="entry name" value="UCP031503_mp"/>
    <property type="match status" value="1"/>
</dbReference>
<accession>A0ABY8UW02</accession>
<feature type="transmembrane region" description="Helical" evidence="1">
    <location>
        <begin position="77"/>
        <end position="98"/>
    </location>
</feature>
<sequence length="254" mass="27577">MNALMILSVILFVLMTLIGGSKGALSFLSLFINFVVLLIAIFLMLSPGMNPIILTIIACALFSCINLFFVNEVNRKTITAFISTMITIAVLLLLIDVITSLSMIQGFSEEQSEEIAPYSLFVGVDFIKIGASVIIISTIGAITEVAISITSSMGETLLHHPTISRKDLFLSGMRIGKDILGTDTNTLFFAFFGGYMALLIWFIDLDYSIGQIVNSKVFSSEMITIFCAGIGIALIIPITSWINAYVAVKKAQTS</sequence>
<proteinExistence type="predicted"/>
<keyword evidence="1" id="KW-0812">Transmembrane</keyword>
<protein>
    <submittedName>
        <fullName evidence="2">YibE/F family protein</fullName>
    </submittedName>
</protein>
<feature type="transmembrane region" description="Helical" evidence="1">
    <location>
        <begin position="184"/>
        <end position="203"/>
    </location>
</feature>
<dbReference type="InterPro" id="IPR012507">
    <property type="entry name" value="YibE_F"/>
</dbReference>
<keyword evidence="1" id="KW-1133">Transmembrane helix</keyword>
<dbReference type="Pfam" id="PF07907">
    <property type="entry name" value="YibE_F"/>
    <property type="match status" value="1"/>
</dbReference>
<dbReference type="EMBL" id="CP126446">
    <property type="protein sequence ID" value="WIF96689.1"/>
    <property type="molecule type" value="Genomic_DNA"/>
</dbReference>
<evidence type="ECO:0000313" key="3">
    <source>
        <dbReference type="Proteomes" id="UP001236652"/>
    </source>
</evidence>
<evidence type="ECO:0000313" key="2">
    <source>
        <dbReference type="EMBL" id="WIF96689.1"/>
    </source>
</evidence>
<organism evidence="2 3">
    <name type="scientific">Pontibacillus chungwhensis</name>
    <dbReference type="NCBI Taxonomy" id="265426"/>
    <lineage>
        <taxon>Bacteria</taxon>
        <taxon>Bacillati</taxon>
        <taxon>Bacillota</taxon>
        <taxon>Bacilli</taxon>
        <taxon>Bacillales</taxon>
        <taxon>Bacillaceae</taxon>
        <taxon>Pontibacillus</taxon>
    </lineage>
</organism>
<dbReference type="PANTHER" id="PTHR41771">
    <property type="entry name" value="MEMBRANE PROTEIN-RELATED"/>
    <property type="match status" value="1"/>
</dbReference>
<reference evidence="2 3" key="1">
    <citation type="submission" date="2023-05" db="EMBL/GenBank/DDBJ databases">
        <title>Comparative genomics reveals the evidence of polycyclic aromatic hydrocarbons degradation in moderately halophilic genus Pontibacillus.</title>
        <authorList>
            <person name="Yang H."/>
            <person name="Qian Z."/>
        </authorList>
    </citation>
    <scope>NUCLEOTIDE SEQUENCE [LARGE SCALE GENOMIC DNA]</scope>
    <source>
        <strain evidence="3">HN14</strain>
    </source>
</reference>
<keyword evidence="1" id="KW-0472">Membrane</keyword>
<dbReference type="RefSeq" id="WP_231416955.1">
    <property type="nucleotide sequence ID" value="NZ_CP126446.1"/>
</dbReference>
<dbReference type="Proteomes" id="UP001236652">
    <property type="component" value="Chromosome"/>
</dbReference>
<gene>
    <name evidence="2" type="ORF">QNI29_13125</name>
</gene>
<feature type="transmembrane region" description="Helical" evidence="1">
    <location>
        <begin position="52"/>
        <end position="71"/>
    </location>
</feature>
<dbReference type="PANTHER" id="PTHR41771:SF1">
    <property type="entry name" value="MEMBRANE PROTEIN"/>
    <property type="match status" value="1"/>
</dbReference>
<evidence type="ECO:0000256" key="1">
    <source>
        <dbReference type="SAM" id="Phobius"/>
    </source>
</evidence>
<feature type="transmembrane region" description="Helical" evidence="1">
    <location>
        <begin position="29"/>
        <end position="45"/>
    </location>
</feature>